<protein>
    <submittedName>
        <fullName evidence="2">Uncharacterized protein (DUF885 family)</fullName>
    </submittedName>
</protein>
<keyword evidence="1" id="KW-0732">Signal</keyword>
<dbReference type="EMBL" id="QGGU01000007">
    <property type="protein sequence ID" value="PWK50024.1"/>
    <property type="molecule type" value="Genomic_DNA"/>
</dbReference>
<evidence type="ECO:0000313" key="2">
    <source>
        <dbReference type="EMBL" id="PWK50024.1"/>
    </source>
</evidence>
<sequence length="590" mass="68201">MRKYLWLFILFANIGILGAAAPTTTESNKTVEQLHSIFSDYSRYQKQRYPSVEHPDKDMRKGGFRDLSEAGFQQHQAKLDGFLQRLTEIDYSELSEDEKINADMFRFNVTSEINDIIYDKHLFPMEGDTGFYFDLLRLGDITLIKNEQDALFYIEKLESIPDFLHQWQLNLKRAVAINKVMPAIVLVDFEKPLEKLITDKASENPLAKPLQQLSKVLPEKQAEHLTKRALQAINNNVQPAVKSFIQFLVQDYLPHGRDSIAIEQIKDGRQFYQSQIKYYTTLNLSANEIHNIGLSEVRRIRAEMDKVIEASGFEGNFEQFIHYLRTDPQFYASSAEELLKEAAYISKKMDGKLPKFFSKLPRQPYGVEPVPDAIAPRYTTGRYVGAPLDSHRSGTYWVNTYALNKRPLYVLEALTLHEAVPGHHLQNALTKELSNLPKFRRDSYLSAYGEGWALYCEKLGIEAGFYQDPYSQFGRLTYEMWRAIRLVVDTGMHSKGWSREKAIKFMEQNTALSKHNVRTEIDRYIAWPGQALSYKMGEIKIVELRKKAEKALGQSFDIRAFHDEILANGPVTLGILERQINRWIERQLTK</sequence>
<reference evidence="2 3" key="1">
    <citation type="submission" date="2018-05" db="EMBL/GenBank/DDBJ databases">
        <title>Genomic Encyclopedia of Type Strains, Phase IV (KMG-IV): sequencing the most valuable type-strain genomes for metagenomic binning, comparative biology and taxonomic classification.</title>
        <authorList>
            <person name="Goeker M."/>
        </authorList>
    </citation>
    <scope>NUCLEOTIDE SEQUENCE [LARGE SCALE GENOMIC DNA]</scope>
    <source>
        <strain evidence="2 3">DSM 25350</strain>
    </source>
</reference>
<dbReference type="OrthoDB" id="9769898at2"/>
<dbReference type="PANTHER" id="PTHR33361:SF2">
    <property type="entry name" value="DUF885 DOMAIN-CONTAINING PROTEIN"/>
    <property type="match status" value="1"/>
</dbReference>
<dbReference type="RefSeq" id="WP_109763804.1">
    <property type="nucleotide sequence ID" value="NZ_QGGU01000007.1"/>
</dbReference>
<proteinExistence type="predicted"/>
<dbReference type="InterPro" id="IPR010281">
    <property type="entry name" value="DUF885"/>
</dbReference>
<evidence type="ECO:0000256" key="1">
    <source>
        <dbReference type="SAM" id="SignalP"/>
    </source>
</evidence>
<organism evidence="2 3">
    <name type="scientific">Pleionea mediterranea</name>
    <dbReference type="NCBI Taxonomy" id="523701"/>
    <lineage>
        <taxon>Bacteria</taxon>
        <taxon>Pseudomonadati</taxon>
        <taxon>Pseudomonadota</taxon>
        <taxon>Gammaproteobacteria</taxon>
        <taxon>Oceanospirillales</taxon>
        <taxon>Pleioneaceae</taxon>
        <taxon>Pleionea</taxon>
    </lineage>
</organism>
<feature type="signal peptide" evidence="1">
    <location>
        <begin position="1"/>
        <end position="19"/>
    </location>
</feature>
<evidence type="ECO:0000313" key="3">
    <source>
        <dbReference type="Proteomes" id="UP000245790"/>
    </source>
</evidence>
<feature type="chain" id="PRO_5016389980" evidence="1">
    <location>
        <begin position="20"/>
        <end position="590"/>
    </location>
</feature>
<dbReference type="PANTHER" id="PTHR33361">
    <property type="entry name" value="GLR0591 PROTEIN"/>
    <property type="match status" value="1"/>
</dbReference>
<comment type="caution">
    <text evidence="2">The sequence shown here is derived from an EMBL/GenBank/DDBJ whole genome shotgun (WGS) entry which is preliminary data.</text>
</comment>
<accession>A0A316FMS0</accession>
<dbReference type="Proteomes" id="UP000245790">
    <property type="component" value="Unassembled WGS sequence"/>
</dbReference>
<dbReference type="AlphaFoldDB" id="A0A316FMS0"/>
<gene>
    <name evidence="2" type="ORF">C8D97_107190</name>
</gene>
<dbReference type="Pfam" id="PF05960">
    <property type="entry name" value="DUF885"/>
    <property type="match status" value="1"/>
</dbReference>
<name>A0A316FMS0_9GAMM</name>
<keyword evidence="3" id="KW-1185">Reference proteome</keyword>